<feature type="transmembrane region" description="Helical" evidence="2">
    <location>
        <begin position="143"/>
        <end position="162"/>
    </location>
</feature>
<feature type="transmembrane region" description="Helical" evidence="2">
    <location>
        <begin position="168"/>
        <end position="187"/>
    </location>
</feature>
<dbReference type="InterPro" id="IPR002931">
    <property type="entry name" value="Transglutaminase-like"/>
</dbReference>
<dbReference type="Pfam" id="PF11992">
    <property type="entry name" value="TgpA_N"/>
    <property type="match status" value="1"/>
</dbReference>
<feature type="transmembrane region" description="Helical" evidence="2">
    <location>
        <begin position="618"/>
        <end position="638"/>
    </location>
</feature>
<proteinExistence type="predicted"/>
<dbReference type="InterPro" id="IPR021878">
    <property type="entry name" value="TgpA_N"/>
</dbReference>
<keyword evidence="2" id="KW-0472">Membrane</keyword>
<feature type="region of interest" description="Disordered" evidence="1">
    <location>
        <begin position="567"/>
        <end position="594"/>
    </location>
</feature>
<keyword evidence="2" id="KW-0812">Transmembrane</keyword>
<evidence type="ECO:0000313" key="4">
    <source>
        <dbReference type="EMBL" id="MBA4538487.1"/>
    </source>
</evidence>
<evidence type="ECO:0000313" key="7">
    <source>
        <dbReference type="Proteomes" id="UP000570010"/>
    </source>
</evidence>
<dbReference type="InterPro" id="IPR038765">
    <property type="entry name" value="Papain-like_cys_pep_sf"/>
</dbReference>
<feature type="transmembrane region" description="Helical" evidence="2">
    <location>
        <begin position="65"/>
        <end position="85"/>
    </location>
</feature>
<dbReference type="Gene3D" id="3.10.620.30">
    <property type="match status" value="1"/>
</dbReference>
<evidence type="ECO:0000313" key="5">
    <source>
        <dbReference type="EMBL" id="NEY82849.1"/>
    </source>
</evidence>
<gene>
    <name evidence="5" type="ORF">G4D64_15395</name>
    <name evidence="4" type="ORF">H1Z61_15445</name>
</gene>
<dbReference type="PANTHER" id="PTHR42736:SF1">
    <property type="entry name" value="PROTEIN-GLUTAMINE GAMMA-GLUTAMYLTRANSFERASE"/>
    <property type="match status" value="1"/>
</dbReference>
<accession>A0A6B3VXM1</accession>
<dbReference type="Proteomes" id="UP000472971">
    <property type="component" value="Unassembled WGS sequence"/>
</dbReference>
<dbReference type="RefSeq" id="WP_163243248.1">
    <property type="nucleotide sequence ID" value="NZ_JAAIWN010000049.1"/>
</dbReference>
<sequence>MMNQEAASKKVISLLLYIFSFILLLEWFRPIEQLTDTGYIHLFILFIVISFGLAFFNVNTSLTVFVKVVYIIYSLNHLYLNASFFKFKWFPLFLADVKKNIQFLFSREWDQLSNPFRSLLFYILLWLITYLIHYWLIKLRSMFLFLLMTITYITVLDTFTPYDAKWAIVRTVSTGFILLGMLAFIRLNEQEINVQNRSMMKKWFSVCLSIVLLCIITGFVGPKAGPMWPDPVPFFKSVGQGNEREQASKVGYSMDDSNLGGPFVGDDEVVFTTEIDSKHYWKAETKDVYTGKGWERSHDDKVVFIHQDERIPIVDILDGVETTEQRSSVIMNRDYVHIFYPNGIKYIHTDTSSNGDLSYNVNKSTGKIEPIYNGKAIALSNYDITYHNPSYHVEHLKEVTDVNAADLPQSFIEQYTQLPEGLPQRTTHLAEEITSAESNWFDKAKAVERFFQSGEFFYDQRDVAIPSDRDDYVDQFLFETKKGYCDNFSSSMVVMMRSVGIPSRWVKGFTEGEYKGVSQSGKKLYEITNNNAHSWVEVYFPNVGWVPFEPTKGFSNNAQFNYQLNQHKQEEVEKEQPEQEIEQPKQEKVEKTEKDSTVAPTMLEKWWKSAADFLKNGWKWMVLLLCFMLAVAFVLYFIRGKWLPYYYLVKYKNFHDPEQFEKAYFVLLKELERIGLERKNGDTLREFAKHVDRFFSINEMTCLTLKYEQYVYSGELAVEEIAEVNELWENLIKTMRT</sequence>
<feature type="domain" description="Transglutaminase-like" evidence="3">
    <location>
        <begin position="477"/>
        <end position="552"/>
    </location>
</feature>
<dbReference type="Proteomes" id="UP000570010">
    <property type="component" value="Unassembled WGS sequence"/>
</dbReference>
<reference evidence="4 7" key="2">
    <citation type="submission" date="2020-07" db="EMBL/GenBank/DDBJ databases">
        <authorList>
            <person name="Feng H."/>
        </authorList>
    </citation>
    <scope>NUCLEOTIDE SEQUENCE [LARGE SCALE GENOMIC DNA]</scope>
    <source>
        <strain evidence="4">S-12</strain>
        <strain evidence="7">s-12</strain>
    </source>
</reference>
<dbReference type="AlphaFoldDB" id="A0A6B3VXM1"/>
<keyword evidence="6" id="KW-1185">Reference proteome</keyword>
<reference evidence="5 6" key="1">
    <citation type="submission" date="2020-02" db="EMBL/GenBank/DDBJ databases">
        <title>Bacillus aquiflavi sp. nov., isolated from yellow water of strong flavor Chinese baijiu in Yibin region of China.</title>
        <authorList>
            <person name="Xie J."/>
        </authorList>
    </citation>
    <scope>NUCLEOTIDE SEQUENCE [LARGE SCALE GENOMIC DNA]</scope>
    <source>
        <strain evidence="5 6">3H-10</strain>
    </source>
</reference>
<dbReference type="SUPFAM" id="SSF54001">
    <property type="entry name" value="Cysteine proteinases"/>
    <property type="match status" value="1"/>
</dbReference>
<name>A0A6B3VXM1_9BACI</name>
<evidence type="ECO:0000256" key="2">
    <source>
        <dbReference type="SAM" id="Phobius"/>
    </source>
</evidence>
<dbReference type="Pfam" id="PF01841">
    <property type="entry name" value="Transglut_core"/>
    <property type="match status" value="1"/>
</dbReference>
<dbReference type="EMBL" id="JAAIWN010000049">
    <property type="protein sequence ID" value="NEY82849.1"/>
    <property type="molecule type" value="Genomic_DNA"/>
</dbReference>
<dbReference type="PANTHER" id="PTHR42736">
    <property type="entry name" value="PROTEIN-GLUTAMINE GAMMA-GLUTAMYLTRANSFERASE"/>
    <property type="match status" value="1"/>
</dbReference>
<evidence type="ECO:0000256" key="1">
    <source>
        <dbReference type="SAM" id="MobiDB-lite"/>
    </source>
</evidence>
<feature type="transmembrane region" description="Helical" evidence="2">
    <location>
        <begin position="40"/>
        <end position="58"/>
    </location>
</feature>
<dbReference type="EMBL" id="JACEIO010000047">
    <property type="protein sequence ID" value="MBA4538487.1"/>
    <property type="molecule type" value="Genomic_DNA"/>
</dbReference>
<organism evidence="5 6">
    <name type="scientific">Bacillus aquiflavi</name>
    <dbReference type="NCBI Taxonomy" id="2672567"/>
    <lineage>
        <taxon>Bacteria</taxon>
        <taxon>Bacillati</taxon>
        <taxon>Bacillota</taxon>
        <taxon>Bacilli</taxon>
        <taxon>Bacillales</taxon>
        <taxon>Bacillaceae</taxon>
        <taxon>Bacillus</taxon>
    </lineage>
</organism>
<comment type="caution">
    <text evidence="5">The sequence shown here is derived from an EMBL/GenBank/DDBJ whole genome shotgun (WGS) entry which is preliminary data.</text>
</comment>
<evidence type="ECO:0000259" key="3">
    <source>
        <dbReference type="SMART" id="SM00460"/>
    </source>
</evidence>
<feature type="transmembrane region" description="Helical" evidence="2">
    <location>
        <begin position="203"/>
        <end position="221"/>
    </location>
</feature>
<evidence type="ECO:0000313" key="6">
    <source>
        <dbReference type="Proteomes" id="UP000472971"/>
    </source>
</evidence>
<keyword evidence="2" id="KW-1133">Transmembrane helix</keyword>
<protein>
    <submittedName>
        <fullName evidence="5">Transglutaminase</fullName>
    </submittedName>
</protein>
<feature type="transmembrane region" description="Helical" evidence="2">
    <location>
        <begin position="12"/>
        <end position="28"/>
    </location>
</feature>
<feature type="transmembrane region" description="Helical" evidence="2">
    <location>
        <begin position="119"/>
        <end position="136"/>
    </location>
</feature>
<dbReference type="InterPro" id="IPR052901">
    <property type="entry name" value="Bact_TGase-like"/>
</dbReference>
<dbReference type="SMART" id="SM00460">
    <property type="entry name" value="TGc"/>
    <property type="match status" value="1"/>
</dbReference>